<dbReference type="PATRIC" id="fig|573737.6.peg.11"/>
<dbReference type="HOGENOM" id="CLU_2059089_0_0_4"/>
<dbReference type="Proteomes" id="UP000035050">
    <property type="component" value="Chromosome"/>
</dbReference>
<feature type="region of interest" description="Disordered" evidence="1">
    <location>
        <begin position="93"/>
        <end position="119"/>
    </location>
</feature>
<dbReference type="Gene3D" id="1.50.10.10">
    <property type="match status" value="1"/>
</dbReference>
<dbReference type="Pfam" id="PF01204">
    <property type="entry name" value="Trehalase"/>
    <property type="match status" value="1"/>
</dbReference>
<feature type="compositionally biased region" description="Polar residues" evidence="1">
    <location>
        <begin position="98"/>
        <end position="112"/>
    </location>
</feature>
<proteinExistence type="predicted"/>
<dbReference type="InterPro" id="IPR012341">
    <property type="entry name" value="6hp_glycosidase-like_sf"/>
</dbReference>
<dbReference type="GO" id="GO:0005991">
    <property type="term" value="P:trehalose metabolic process"/>
    <property type="evidence" value="ECO:0007669"/>
    <property type="project" value="InterPro"/>
</dbReference>
<organism evidence="2 3">
    <name type="scientific">Pandoraea oxalativorans</name>
    <dbReference type="NCBI Taxonomy" id="573737"/>
    <lineage>
        <taxon>Bacteria</taxon>
        <taxon>Pseudomonadati</taxon>
        <taxon>Pseudomonadota</taxon>
        <taxon>Betaproteobacteria</taxon>
        <taxon>Burkholderiales</taxon>
        <taxon>Burkholderiaceae</taxon>
        <taxon>Pandoraea</taxon>
    </lineage>
</organism>
<dbReference type="EMBL" id="CP011253">
    <property type="protein sequence ID" value="AKC71454.1"/>
    <property type="molecule type" value="Genomic_DNA"/>
</dbReference>
<protein>
    <submittedName>
        <fullName evidence="2">Uncharacterized protein</fullName>
    </submittedName>
</protein>
<keyword evidence="3" id="KW-1185">Reference proteome</keyword>
<dbReference type="SUPFAM" id="SSF48208">
    <property type="entry name" value="Six-hairpin glycosidases"/>
    <property type="match status" value="1"/>
</dbReference>
<reference evidence="2" key="1">
    <citation type="submission" date="2016-06" db="EMBL/GenBank/DDBJ databases">
        <title>Pandoraea oxalativorans DSM 23570 Genome Sequencing.</title>
        <authorList>
            <person name="Ee R."/>
            <person name="Lim Y.-L."/>
            <person name="Yong D."/>
            <person name="Yin W.-F."/>
            <person name="Chan K.-G."/>
        </authorList>
    </citation>
    <scope>NUCLEOTIDE SEQUENCE</scope>
    <source>
        <strain evidence="2">DSM 23570</strain>
    </source>
</reference>
<accession>A0A0E3U859</accession>
<evidence type="ECO:0000256" key="1">
    <source>
        <dbReference type="SAM" id="MobiDB-lite"/>
    </source>
</evidence>
<dbReference type="KEGG" id="pox:MB84_21310"/>
<dbReference type="InterPro" id="IPR008928">
    <property type="entry name" value="6-hairpin_glycosidase_sf"/>
</dbReference>
<evidence type="ECO:0000313" key="2">
    <source>
        <dbReference type="EMBL" id="AKC71454.1"/>
    </source>
</evidence>
<dbReference type="InterPro" id="IPR001661">
    <property type="entry name" value="Glyco_hydro_37"/>
</dbReference>
<gene>
    <name evidence="2" type="ORF">MB84_21310</name>
</gene>
<name>A0A0E3U859_9BURK</name>
<dbReference type="AlphaFoldDB" id="A0A0E3U859"/>
<dbReference type="GO" id="GO:0004555">
    <property type="term" value="F:alpha,alpha-trehalase activity"/>
    <property type="evidence" value="ECO:0007669"/>
    <property type="project" value="InterPro"/>
</dbReference>
<evidence type="ECO:0000313" key="3">
    <source>
        <dbReference type="Proteomes" id="UP000035050"/>
    </source>
</evidence>
<sequence>MDCAPSLAPEEILRRYREDADKPGFDLSRFVGTYFTLERTPPSEYVSDPGQGLVEHIDGLWDPPDGWAPLQWMAVHGLRKYRENRLAGDIAIADSPPSARSMQARANSSKSIRCTPARR</sequence>